<dbReference type="Proteomes" id="UP000612899">
    <property type="component" value="Unassembled WGS sequence"/>
</dbReference>
<name>A0A8J3VJG4_9ACTN</name>
<keyword evidence="1" id="KW-0812">Transmembrane</keyword>
<feature type="transmembrane region" description="Helical" evidence="1">
    <location>
        <begin position="267"/>
        <end position="288"/>
    </location>
</feature>
<feature type="transmembrane region" description="Helical" evidence="1">
    <location>
        <begin position="182"/>
        <end position="202"/>
    </location>
</feature>
<feature type="transmembrane region" description="Helical" evidence="1">
    <location>
        <begin position="16"/>
        <end position="38"/>
    </location>
</feature>
<proteinExistence type="predicted"/>
<feature type="transmembrane region" description="Helical" evidence="1">
    <location>
        <begin position="209"/>
        <end position="230"/>
    </location>
</feature>
<dbReference type="PANTHER" id="PTHR37305">
    <property type="entry name" value="INTEGRAL MEMBRANE PROTEIN-RELATED"/>
    <property type="match status" value="1"/>
</dbReference>
<comment type="caution">
    <text evidence="2">The sequence shown here is derived from an EMBL/GenBank/DDBJ whole genome shotgun (WGS) entry which is preliminary data.</text>
</comment>
<keyword evidence="1" id="KW-1133">Transmembrane helix</keyword>
<dbReference type="RefSeq" id="WP_203911807.1">
    <property type="nucleotide sequence ID" value="NZ_BONY01000044.1"/>
</dbReference>
<keyword evidence="1" id="KW-0472">Membrane</keyword>
<gene>
    <name evidence="2" type="ORF">Rhe02_61030</name>
</gene>
<sequence>MNLIRSELMKIRTTNVWWLFGIGVLVFTALSVTLWIFAGNQLIDDASSNAVFQPPPPEFEMSPEQLAEAQRQFELQHDISRVLSGAAAQIYTSGQFFGLLFVSLLGVILVTNEYYHQTATATFLTTPQRTKVILAKLGTASLAALIFWVGTTAISGIAGSIFFSSKGYSSQLGEWPVTRAVLMNGLAYGLWGILGVGLGVLIRNQIGAVITVAAGYLLGTYVVQIAAFLASQLFKSDWVQKASVIWPSVASEAMVSTEPIFSNPPPWWVGALILIGWGLVLGLVGTLITRKRDIA</sequence>
<evidence type="ECO:0000313" key="3">
    <source>
        <dbReference type="Proteomes" id="UP000612899"/>
    </source>
</evidence>
<dbReference type="EMBL" id="BONY01000044">
    <property type="protein sequence ID" value="GIH08036.1"/>
    <property type="molecule type" value="Genomic_DNA"/>
</dbReference>
<feature type="transmembrane region" description="Helical" evidence="1">
    <location>
        <begin position="133"/>
        <end position="162"/>
    </location>
</feature>
<accession>A0A8J3VJG4</accession>
<protein>
    <recommendedName>
        <fullName evidence="4">ABC transporter permease</fullName>
    </recommendedName>
</protein>
<reference evidence="2" key="1">
    <citation type="submission" date="2021-01" db="EMBL/GenBank/DDBJ databases">
        <title>Whole genome shotgun sequence of Rhizocola hellebori NBRC 109834.</title>
        <authorList>
            <person name="Komaki H."/>
            <person name="Tamura T."/>
        </authorList>
    </citation>
    <scope>NUCLEOTIDE SEQUENCE</scope>
    <source>
        <strain evidence="2">NBRC 109834</strain>
    </source>
</reference>
<dbReference type="PANTHER" id="PTHR37305:SF1">
    <property type="entry name" value="MEMBRANE PROTEIN"/>
    <property type="match status" value="1"/>
</dbReference>
<feature type="transmembrane region" description="Helical" evidence="1">
    <location>
        <begin position="90"/>
        <end position="112"/>
    </location>
</feature>
<dbReference type="AlphaFoldDB" id="A0A8J3VJG4"/>
<evidence type="ECO:0000313" key="2">
    <source>
        <dbReference type="EMBL" id="GIH08036.1"/>
    </source>
</evidence>
<organism evidence="2 3">
    <name type="scientific">Rhizocola hellebori</name>
    <dbReference type="NCBI Taxonomy" id="1392758"/>
    <lineage>
        <taxon>Bacteria</taxon>
        <taxon>Bacillati</taxon>
        <taxon>Actinomycetota</taxon>
        <taxon>Actinomycetes</taxon>
        <taxon>Micromonosporales</taxon>
        <taxon>Micromonosporaceae</taxon>
        <taxon>Rhizocola</taxon>
    </lineage>
</organism>
<evidence type="ECO:0000256" key="1">
    <source>
        <dbReference type="SAM" id="Phobius"/>
    </source>
</evidence>
<evidence type="ECO:0008006" key="4">
    <source>
        <dbReference type="Google" id="ProtNLM"/>
    </source>
</evidence>
<keyword evidence="3" id="KW-1185">Reference proteome</keyword>